<dbReference type="SUPFAM" id="SSF88659">
    <property type="entry name" value="Sigma3 and sigma4 domains of RNA polymerase sigma factors"/>
    <property type="match status" value="2"/>
</dbReference>
<dbReference type="InterPro" id="IPR013324">
    <property type="entry name" value="RNA_pol_sigma_r3/r4-like"/>
</dbReference>
<comment type="similarity">
    <text evidence="1">Belongs to the sigma-70 factor family.</text>
</comment>
<feature type="coiled-coil region" evidence="6">
    <location>
        <begin position="235"/>
        <end position="262"/>
    </location>
</feature>
<proteinExistence type="inferred from homology"/>
<dbReference type="GO" id="GO:0016987">
    <property type="term" value="F:sigma factor activity"/>
    <property type="evidence" value="ECO:0007669"/>
    <property type="project" value="UniProtKB-KW"/>
</dbReference>
<dbReference type="PROSITE" id="PS00715">
    <property type="entry name" value="SIGMA70_1"/>
    <property type="match status" value="1"/>
</dbReference>
<keyword evidence="5" id="KW-0804">Transcription</keyword>
<dbReference type="Gene3D" id="1.10.220.120">
    <property type="entry name" value="Sigma-70 factor, region 1.1"/>
    <property type="match status" value="1"/>
</dbReference>
<keyword evidence="9" id="KW-1185">Reference proteome</keyword>
<dbReference type="EMBL" id="CASHTH010003289">
    <property type="protein sequence ID" value="CAI8042880.1"/>
    <property type="molecule type" value="Genomic_DNA"/>
</dbReference>
<sequence>MQERHDLVRELVAVGQERGFVTIDQVIEHLTTDLESDDMALVLQEIESQGIEVEGTADQFEAESRPHPPLRVISEAEVHPAGEETDQGQDLVRTYLRQMSRVPLLTREGEVAIAKRIERGERRIMKALSQNLVVVRHVLELARQLKTEERELREVVVLPDQDLTEQQVANRTIWLLDEIACVAALHKELLTRQNRAAATRRRYGRIMPRTGKRLLRARVAVARAVRSIEFTPNVRQEFSNRLDAAIATLRQAERRVEILGRTAPAAAPGAESEQQRAVRLNLEEHQRAIGETPEYLSRTQRAINRGARKADWARKELTEANLRLVVSVAKKYANRGLAFLDLIQEGNIGLMRAVDKFDYRRGFKFSTYATWWIRQAITRAIADQARTIRIPTLMRDLGREPTVRELAERSDLPIAVVRKARRIAQTVVSLDSPIGDGEESQFGDFIEDRQAVNPSESTIAFDLRRQTESVLDTLTPKEREVIRMRFG</sequence>
<dbReference type="Gene3D" id="1.10.601.10">
    <property type="entry name" value="RNA Polymerase Primary Sigma Factor"/>
    <property type="match status" value="1"/>
</dbReference>
<dbReference type="InterPro" id="IPR000943">
    <property type="entry name" value="RNA_pol_sigma70"/>
</dbReference>
<dbReference type="InterPro" id="IPR007627">
    <property type="entry name" value="RNA_pol_sigma70_r2"/>
</dbReference>
<dbReference type="GO" id="GO:0006352">
    <property type="term" value="P:DNA-templated transcription initiation"/>
    <property type="evidence" value="ECO:0007669"/>
    <property type="project" value="InterPro"/>
</dbReference>
<dbReference type="InterPro" id="IPR013325">
    <property type="entry name" value="RNA_pol_sigma_r2"/>
</dbReference>
<dbReference type="SUPFAM" id="SSF88946">
    <property type="entry name" value="Sigma2 domain of RNA polymerase sigma factors"/>
    <property type="match status" value="1"/>
</dbReference>
<dbReference type="InterPro" id="IPR050239">
    <property type="entry name" value="Sigma-70_RNA_pol_init_factors"/>
</dbReference>
<evidence type="ECO:0000313" key="8">
    <source>
        <dbReference type="EMBL" id="CAI8042880.1"/>
    </source>
</evidence>
<dbReference type="Pfam" id="PF04539">
    <property type="entry name" value="Sigma70_r3"/>
    <property type="match status" value="1"/>
</dbReference>
<dbReference type="Proteomes" id="UP001174909">
    <property type="component" value="Unassembled WGS sequence"/>
</dbReference>
<dbReference type="NCBIfam" id="TIGR02937">
    <property type="entry name" value="sigma70-ECF"/>
    <property type="match status" value="1"/>
</dbReference>
<evidence type="ECO:0000256" key="1">
    <source>
        <dbReference type="ARBA" id="ARBA00007788"/>
    </source>
</evidence>
<keyword evidence="6" id="KW-0175">Coiled coil</keyword>
<evidence type="ECO:0000259" key="7">
    <source>
        <dbReference type="PROSITE" id="PS00715"/>
    </source>
</evidence>
<organism evidence="8 9">
    <name type="scientific">Geodia barretti</name>
    <name type="common">Barrett's horny sponge</name>
    <dbReference type="NCBI Taxonomy" id="519541"/>
    <lineage>
        <taxon>Eukaryota</taxon>
        <taxon>Metazoa</taxon>
        <taxon>Porifera</taxon>
        <taxon>Demospongiae</taxon>
        <taxon>Heteroscleromorpha</taxon>
        <taxon>Tetractinellida</taxon>
        <taxon>Astrophorina</taxon>
        <taxon>Geodiidae</taxon>
        <taxon>Geodia</taxon>
    </lineage>
</organism>
<comment type="caution">
    <text evidence="8">The sequence shown here is derived from an EMBL/GenBank/DDBJ whole genome shotgun (WGS) entry which is preliminary data.</text>
</comment>
<dbReference type="Gene3D" id="1.10.10.10">
    <property type="entry name" value="Winged helix-like DNA-binding domain superfamily/Winged helix DNA-binding domain"/>
    <property type="match status" value="2"/>
</dbReference>
<feature type="domain" description="RNA polymerase sigma-70" evidence="7">
    <location>
        <begin position="341"/>
        <end position="354"/>
    </location>
</feature>
<dbReference type="PANTHER" id="PTHR30603:SF60">
    <property type="entry name" value="RNA POLYMERASE SIGMA FACTOR RPOD"/>
    <property type="match status" value="1"/>
</dbReference>
<keyword evidence="2" id="KW-0805">Transcription regulation</keyword>
<gene>
    <name evidence="8" type="ORF">GBAR_LOCUS23782</name>
</gene>
<dbReference type="AlphaFoldDB" id="A0AA35X978"/>
<dbReference type="FunFam" id="1.10.601.10:FF:000001">
    <property type="entry name" value="RNA polymerase sigma factor SigA"/>
    <property type="match status" value="1"/>
</dbReference>
<accession>A0AA35X978</accession>
<dbReference type="InterPro" id="IPR042189">
    <property type="entry name" value="RNA_pol_sigma_70_r1_1_sf"/>
</dbReference>
<evidence type="ECO:0000256" key="3">
    <source>
        <dbReference type="ARBA" id="ARBA00023082"/>
    </source>
</evidence>
<dbReference type="Pfam" id="PF04542">
    <property type="entry name" value="Sigma70_r2"/>
    <property type="match status" value="1"/>
</dbReference>
<dbReference type="PANTHER" id="PTHR30603">
    <property type="entry name" value="RNA POLYMERASE SIGMA FACTOR RPO"/>
    <property type="match status" value="1"/>
</dbReference>
<evidence type="ECO:0000256" key="5">
    <source>
        <dbReference type="ARBA" id="ARBA00023163"/>
    </source>
</evidence>
<keyword evidence="3" id="KW-0731">Sigma factor</keyword>
<dbReference type="InterPro" id="IPR014284">
    <property type="entry name" value="RNA_pol_sigma-70_dom"/>
</dbReference>
<dbReference type="InterPro" id="IPR007127">
    <property type="entry name" value="RNA_pol_sigma_70_r1_1"/>
</dbReference>
<evidence type="ECO:0000313" key="9">
    <source>
        <dbReference type="Proteomes" id="UP001174909"/>
    </source>
</evidence>
<dbReference type="InterPro" id="IPR036388">
    <property type="entry name" value="WH-like_DNA-bd_sf"/>
</dbReference>
<dbReference type="InterPro" id="IPR009042">
    <property type="entry name" value="RNA_pol_sigma70_r1_2"/>
</dbReference>
<evidence type="ECO:0000256" key="4">
    <source>
        <dbReference type="ARBA" id="ARBA00023125"/>
    </source>
</evidence>
<evidence type="ECO:0000256" key="2">
    <source>
        <dbReference type="ARBA" id="ARBA00023015"/>
    </source>
</evidence>
<evidence type="ECO:0000256" key="6">
    <source>
        <dbReference type="SAM" id="Coils"/>
    </source>
</evidence>
<dbReference type="PRINTS" id="PR00046">
    <property type="entry name" value="SIGMA70FCT"/>
</dbReference>
<name>A0AA35X978_GEOBA</name>
<dbReference type="GO" id="GO:0003677">
    <property type="term" value="F:DNA binding"/>
    <property type="evidence" value="ECO:0007669"/>
    <property type="project" value="UniProtKB-KW"/>
</dbReference>
<keyword evidence="4" id="KW-0238">DNA-binding</keyword>
<protein>
    <submittedName>
        <fullName evidence="8">RNA polymerase sigma factor RpoD</fullName>
    </submittedName>
</protein>
<dbReference type="InterPro" id="IPR007624">
    <property type="entry name" value="RNA_pol_sigma70_r3"/>
</dbReference>
<dbReference type="Pfam" id="PF03979">
    <property type="entry name" value="Sigma70_r1_1"/>
    <property type="match status" value="1"/>
</dbReference>
<dbReference type="Pfam" id="PF00140">
    <property type="entry name" value="Sigma70_r1_2"/>
    <property type="match status" value="1"/>
</dbReference>
<reference evidence="8" key="1">
    <citation type="submission" date="2023-03" db="EMBL/GenBank/DDBJ databases">
        <authorList>
            <person name="Steffen K."/>
            <person name="Cardenas P."/>
        </authorList>
    </citation>
    <scope>NUCLEOTIDE SEQUENCE</scope>
</reference>